<dbReference type="InterPro" id="IPR011992">
    <property type="entry name" value="EF-hand-dom_pair"/>
</dbReference>
<dbReference type="GO" id="GO:0005509">
    <property type="term" value="F:calcium ion binding"/>
    <property type="evidence" value="ECO:0007669"/>
    <property type="project" value="InterPro"/>
</dbReference>
<dbReference type="WBParaSite" id="Csp11.Scaffold504.g2403.t1">
    <property type="protein sequence ID" value="Csp11.Scaffold504.g2403.t1"/>
    <property type="gene ID" value="Csp11.Scaffold504.g2403"/>
</dbReference>
<dbReference type="InterPro" id="IPR018247">
    <property type="entry name" value="EF_Hand_1_Ca_BS"/>
</dbReference>
<evidence type="ECO:0000259" key="2">
    <source>
        <dbReference type="PROSITE" id="PS50222"/>
    </source>
</evidence>
<name>A0A1I7T4T3_9PELO</name>
<evidence type="ECO:0000256" key="1">
    <source>
        <dbReference type="ARBA" id="ARBA00022837"/>
    </source>
</evidence>
<reference evidence="4" key="1">
    <citation type="submission" date="2016-11" db="UniProtKB">
        <authorList>
            <consortium name="WormBaseParasite"/>
        </authorList>
    </citation>
    <scope>IDENTIFICATION</scope>
</reference>
<dbReference type="SUPFAM" id="SSF47473">
    <property type="entry name" value="EF-hand"/>
    <property type="match status" value="1"/>
</dbReference>
<feature type="domain" description="EF-hand" evidence="2">
    <location>
        <begin position="105"/>
        <end position="140"/>
    </location>
</feature>
<dbReference type="InterPro" id="IPR002048">
    <property type="entry name" value="EF_hand_dom"/>
</dbReference>
<evidence type="ECO:0000313" key="3">
    <source>
        <dbReference type="Proteomes" id="UP000095282"/>
    </source>
</evidence>
<sequence length="197" mass="23249">MTDMHPKAANPKEFIESKWKHAFTTFFDLDRNGLIEWKDFKDLIEVIGEVRGRRSDFFLTARLCLPDIWQKMTEAIGKEEEDIITLSDWIQLCESSRKSVREPAWQKAYVEYMFKLLDESGDHLVDQAEYVQVLGYFGVNRKDANHCFDQFAFNHQGQLIHAIDKKKFHVLWKQFFHSEDPASPGNWLLGKKFKSQE</sequence>
<evidence type="ECO:0000313" key="4">
    <source>
        <dbReference type="WBParaSite" id="Csp11.Scaffold504.g2403.t1"/>
    </source>
</evidence>
<dbReference type="Proteomes" id="UP000095282">
    <property type="component" value="Unplaced"/>
</dbReference>
<keyword evidence="1" id="KW-0106">Calcium</keyword>
<proteinExistence type="predicted"/>
<accession>A0A1I7T4T3</accession>
<keyword evidence="3" id="KW-1185">Reference proteome</keyword>
<dbReference type="PROSITE" id="PS50222">
    <property type="entry name" value="EF_HAND_2"/>
    <property type="match status" value="2"/>
</dbReference>
<dbReference type="Gene3D" id="1.10.238.10">
    <property type="entry name" value="EF-hand"/>
    <property type="match status" value="1"/>
</dbReference>
<protein>
    <submittedName>
        <fullName evidence="4">EF-hand domain-containing protein</fullName>
    </submittedName>
</protein>
<dbReference type="AlphaFoldDB" id="A0A1I7T4T3"/>
<dbReference type="FunFam" id="1.10.238.10:FF:000521">
    <property type="entry name" value="Calexcitin-2"/>
    <property type="match status" value="1"/>
</dbReference>
<dbReference type="STRING" id="1561998.A0A1I7T4T3"/>
<organism evidence="3 4">
    <name type="scientific">Caenorhabditis tropicalis</name>
    <dbReference type="NCBI Taxonomy" id="1561998"/>
    <lineage>
        <taxon>Eukaryota</taxon>
        <taxon>Metazoa</taxon>
        <taxon>Ecdysozoa</taxon>
        <taxon>Nematoda</taxon>
        <taxon>Chromadorea</taxon>
        <taxon>Rhabditida</taxon>
        <taxon>Rhabditina</taxon>
        <taxon>Rhabditomorpha</taxon>
        <taxon>Rhabditoidea</taxon>
        <taxon>Rhabditidae</taxon>
        <taxon>Peloderinae</taxon>
        <taxon>Caenorhabditis</taxon>
    </lineage>
</organism>
<feature type="domain" description="EF-hand" evidence="2">
    <location>
        <begin position="14"/>
        <end position="50"/>
    </location>
</feature>
<dbReference type="PROSITE" id="PS00018">
    <property type="entry name" value="EF_HAND_1"/>
    <property type="match status" value="2"/>
</dbReference>